<protein>
    <recommendedName>
        <fullName evidence="8">Probable membrane transporter protein</fullName>
    </recommendedName>
</protein>
<feature type="transmembrane region" description="Helical" evidence="8">
    <location>
        <begin position="75"/>
        <end position="95"/>
    </location>
</feature>
<evidence type="ECO:0000256" key="5">
    <source>
        <dbReference type="ARBA" id="ARBA00022692"/>
    </source>
</evidence>
<dbReference type="RefSeq" id="WP_092347421.1">
    <property type="nucleotide sequence ID" value="NZ_FNQN01000005.1"/>
</dbReference>
<organism evidence="9 10">
    <name type="scientific">Desulfuromusa kysingii</name>
    <dbReference type="NCBI Taxonomy" id="37625"/>
    <lineage>
        <taxon>Bacteria</taxon>
        <taxon>Pseudomonadati</taxon>
        <taxon>Thermodesulfobacteriota</taxon>
        <taxon>Desulfuromonadia</taxon>
        <taxon>Desulfuromonadales</taxon>
        <taxon>Geopsychrobacteraceae</taxon>
        <taxon>Desulfuromusa</taxon>
    </lineage>
</organism>
<name>A0A1H4AQ15_9BACT</name>
<dbReference type="InterPro" id="IPR052017">
    <property type="entry name" value="TSUP"/>
</dbReference>
<keyword evidence="10" id="KW-1185">Reference proteome</keyword>
<evidence type="ECO:0000256" key="2">
    <source>
        <dbReference type="ARBA" id="ARBA00009142"/>
    </source>
</evidence>
<gene>
    <name evidence="9" type="ORF">SAMN05660420_01936</name>
</gene>
<accession>A0A1H4AQ15</accession>
<comment type="subcellular location">
    <subcellularLocation>
        <location evidence="1 8">Cell membrane</location>
        <topology evidence="1 8">Multi-pass membrane protein</topology>
    </subcellularLocation>
</comment>
<feature type="transmembrane region" description="Helical" evidence="8">
    <location>
        <begin position="101"/>
        <end position="118"/>
    </location>
</feature>
<feature type="transmembrane region" description="Helical" evidence="8">
    <location>
        <begin position="139"/>
        <end position="169"/>
    </location>
</feature>
<dbReference type="EMBL" id="FNQN01000005">
    <property type="protein sequence ID" value="SEA38020.1"/>
    <property type="molecule type" value="Genomic_DNA"/>
</dbReference>
<keyword evidence="3" id="KW-0813">Transport</keyword>
<evidence type="ECO:0000256" key="7">
    <source>
        <dbReference type="ARBA" id="ARBA00023136"/>
    </source>
</evidence>
<sequence length="254" mass="27413">MEIELWQYFSVFLLIGFAGFIDSIAGGGGLIAVPTYLALGVPTELILGTNKCVSSSGTTFAVYRYIKSGSILWQTVIYAIVAALVGSAIGASLSVYLSRSVIFTLLLVVIPLLLYLQAQHMGSLKIKGELTRQQIAIRSSLAGFFIGGYDGLFGPGTGTFLLLAFMLFLHMSTKEASANARIVNYASNISAFIYFLYQGRIFWPIALVAIAGAICGNWLGSGLVINKADKVVVPVFRFVLMLLMLKCGYDLFLA</sequence>
<dbReference type="InterPro" id="IPR002781">
    <property type="entry name" value="TM_pro_TauE-like"/>
</dbReference>
<dbReference type="AlphaFoldDB" id="A0A1H4AQ15"/>
<evidence type="ECO:0000256" key="6">
    <source>
        <dbReference type="ARBA" id="ARBA00022989"/>
    </source>
</evidence>
<reference evidence="9 10" key="1">
    <citation type="submission" date="2016-10" db="EMBL/GenBank/DDBJ databases">
        <authorList>
            <person name="de Groot N.N."/>
        </authorList>
    </citation>
    <scope>NUCLEOTIDE SEQUENCE [LARGE SCALE GENOMIC DNA]</scope>
    <source>
        <strain evidence="9 10">DSM 7343</strain>
    </source>
</reference>
<keyword evidence="7 8" id="KW-0472">Membrane</keyword>
<evidence type="ECO:0000313" key="10">
    <source>
        <dbReference type="Proteomes" id="UP000199409"/>
    </source>
</evidence>
<keyword evidence="6 8" id="KW-1133">Transmembrane helix</keyword>
<evidence type="ECO:0000313" key="9">
    <source>
        <dbReference type="EMBL" id="SEA38020.1"/>
    </source>
</evidence>
<keyword evidence="5 8" id="KW-0812">Transmembrane</keyword>
<evidence type="ECO:0000256" key="8">
    <source>
        <dbReference type="RuleBase" id="RU363041"/>
    </source>
</evidence>
<comment type="similarity">
    <text evidence="2 8">Belongs to the 4-toluene sulfonate uptake permease (TSUP) (TC 2.A.102) family.</text>
</comment>
<dbReference type="OrthoDB" id="554695at2"/>
<dbReference type="GO" id="GO:0005886">
    <property type="term" value="C:plasma membrane"/>
    <property type="evidence" value="ECO:0007669"/>
    <property type="project" value="UniProtKB-SubCell"/>
</dbReference>
<dbReference type="Pfam" id="PF01925">
    <property type="entry name" value="TauE"/>
    <property type="match status" value="1"/>
</dbReference>
<feature type="transmembrane region" description="Helical" evidence="8">
    <location>
        <begin position="201"/>
        <end position="219"/>
    </location>
</feature>
<dbReference type="PANTHER" id="PTHR30269">
    <property type="entry name" value="TRANSMEMBRANE PROTEIN YFCA"/>
    <property type="match status" value="1"/>
</dbReference>
<keyword evidence="4 8" id="KW-1003">Cell membrane</keyword>
<evidence type="ECO:0000256" key="1">
    <source>
        <dbReference type="ARBA" id="ARBA00004651"/>
    </source>
</evidence>
<feature type="transmembrane region" description="Helical" evidence="8">
    <location>
        <begin position="12"/>
        <end position="39"/>
    </location>
</feature>
<proteinExistence type="inferred from homology"/>
<evidence type="ECO:0000256" key="4">
    <source>
        <dbReference type="ARBA" id="ARBA00022475"/>
    </source>
</evidence>
<dbReference type="PANTHER" id="PTHR30269:SF0">
    <property type="entry name" value="MEMBRANE TRANSPORTER PROTEIN YFCA-RELATED"/>
    <property type="match status" value="1"/>
</dbReference>
<dbReference type="Proteomes" id="UP000199409">
    <property type="component" value="Unassembled WGS sequence"/>
</dbReference>
<evidence type="ECO:0000256" key="3">
    <source>
        <dbReference type="ARBA" id="ARBA00022448"/>
    </source>
</evidence>
<feature type="transmembrane region" description="Helical" evidence="8">
    <location>
        <begin position="231"/>
        <end position="252"/>
    </location>
</feature>